<reference evidence="1 2" key="1">
    <citation type="journal article" date="2014" name="PLoS Genet.">
        <title>The Genome of Spironucleus salmonicida Highlights a Fish Pathogen Adapted to Fluctuating Environments.</title>
        <authorList>
            <person name="Xu F."/>
            <person name="Jerlstrom-Hultqvist J."/>
            <person name="Einarsson E."/>
            <person name="Astvaldsson A."/>
            <person name="Svard S.G."/>
            <person name="Andersson J.O."/>
        </authorList>
    </citation>
    <scope>NUCLEOTIDE SEQUENCE</scope>
    <source>
        <strain evidence="2">ATCC 50377</strain>
    </source>
</reference>
<evidence type="ECO:0000313" key="3">
    <source>
        <dbReference type="Proteomes" id="UP000018208"/>
    </source>
</evidence>
<keyword evidence="3" id="KW-1185">Reference proteome</keyword>
<dbReference type="EMBL" id="AUWU02000006">
    <property type="protein sequence ID" value="KAH0571779.1"/>
    <property type="molecule type" value="Genomic_DNA"/>
</dbReference>
<dbReference type="Proteomes" id="UP000018208">
    <property type="component" value="Unassembled WGS sequence"/>
</dbReference>
<accession>V6LG36</accession>
<protein>
    <submittedName>
        <fullName evidence="1">Uncharacterized protein</fullName>
    </submittedName>
</protein>
<name>V6LG36_9EUKA</name>
<proteinExistence type="predicted"/>
<evidence type="ECO:0000313" key="1">
    <source>
        <dbReference type="EMBL" id="EST43238.1"/>
    </source>
</evidence>
<evidence type="ECO:0000313" key="2">
    <source>
        <dbReference type="EMBL" id="KAH0571779.1"/>
    </source>
</evidence>
<dbReference type="VEuPathDB" id="GiardiaDB:SS50377_25975"/>
<organism evidence="1">
    <name type="scientific">Spironucleus salmonicida</name>
    <dbReference type="NCBI Taxonomy" id="348837"/>
    <lineage>
        <taxon>Eukaryota</taxon>
        <taxon>Metamonada</taxon>
        <taxon>Diplomonadida</taxon>
        <taxon>Hexamitidae</taxon>
        <taxon>Hexamitinae</taxon>
        <taxon>Spironucleus</taxon>
    </lineage>
</organism>
<dbReference type="AlphaFoldDB" id="V6LG36"/>
<gene>
    <name evidence="1" type="ORF">SS50377_17103</name>
    <name evidence="2" type="ORF">SS50377_25975</name>
</gene>
<reference evidence="2" key="2">
    <citation type="submission" date="2020-12" db="EMBL/GenBank/DDBJ databases">
        <title>New Spironucleus salmonicida genome in near-complete chromosomes.</title>
        <authorList>
            <person name="Xu F."/>
            <person name="Kurt Z."/>
            <person name="Jimenez-Gonzalez A."/>
            <person name="Astvaldsson A."/>
            <person name="Andersson J.O."/>
            <person name="Svard S.G."/>
        </authorList>
    </citation>
    <scope>NUCLEOTIDE SEQUENCE</scope>
    <source>
        <strain evidence="2">ATCC 50377</strain>
    </source>
</reference>
<dbReference type="EMBL" id="KI546140">
    <property type="protein sequence ID" value="EST43238.1"/>
    <property type="molecule type" value="Genomic_DNA"/>
</dbReference>
<sequence>MNELLNQELLGTLRLAVQECAELQFRADQQAAQIALLKQQWALRGAQGREQLEENVGNATGAEYSSSRNQIISKIACPAPFTYVDLAMRYYINKNWMSIFEWGDPSVIIYAKVD</sequence>